<proteinExistence type="inferred from homology"/>
<dbReference type="Proteomes" id="UP000250043">
    <property type="component" value="Unassembled WGS sequence"/>
</dbReference>
<sequence length="306" mass="34505">MSLLESNPVGAVAKDALEYFLTNLGIEVPAYKRDIALENRVDEIIQAYPGAKPTRPHIVTAIIITITAYRHIQSFDAKVLIAVYTAIATTLDSPEVLDSLASRDFHRRFCAGAAQHDDDMLGQLAKLMVTFWDHYPRYAASSAMASTLEFVNISILENTSRDMTMSSESLPFIEYRRAKSGIPEAYAAFIWERSKFPDEKIYLQAVPDAMLYIDYVNDIMSFYKEESDDEEGTYLRDRARATGKTSSEALRGVIDEVVAAANRARKILGEGAARDAWESFMKGYVAFHTSSPRYRLHEIMDVHYII</sequence>
<dbReference type="Gene3D" id="1.10.600.10">
    <property type="entry name" value="Farnesyl Diphosphate Synthase"/>
    <property type="match status" value="1"/>
</dbReference>
<dbReference type="InterPro" id="IPR008949">
    <property type="entry name" value="Isoprenoid_synthase_dom_sf"/>
</dbReference>
<evidence type="ECO:0000313" key="4">
    <source>
        <dbReference type="Proteomes" id="UP000250043"/>
    </source>
</evidence>
<dbReference type="EMBL" id="KV722772">
    <property type="protein sequence ID" value="OCH83893.1"/>
    <property type="molecule type" value="Genomic_DNA"/>
</dbReference>
<protein>
    <submittedName>
        <fullName evidence="3">Terpenoid synthase</fullName>
    </submittedName>
</protein>
<gene>
    <name evidence="3" type="ORF">OBBRIDRAFT_799539</name>
</gene>
<dbReference type="AlphaFoldDB" id="A0A8E2DIM0"/>
<comment type="similarity">
    <text evidence="1">Belongs to the trichodiene synthase family.</text>
</comment>
<keyword evidence="2" id="KW-0456">Lyase</keyword>
<dbReference type="SUPFAM" id="SSF48576">
    <property type="entry name" value="Terpenoid synthases"/>
    <property type="match status" value="1"/>
</dbReference>
<dbReference type="GO" id="GO:0016838">
    <property type="term" value="F:carbon-oxygen lyase activity, acting on phosphates"/>
    <property type="evidence" value="ECO:0007669"/>
    <property type="project" value="InterPro"/>
</dbReference>
<reference evidence="3 4" key="1">
    <citation type="submission" date="2016-07" db="EMBL/GenBank/DDBJ databases">
        <title>Draft genome of the white-rot fungus Obba rivulosa 3A-2.</title>
        <authorList>
            <consortium name="DOE Joint Genome Institute"/>
            <person name="Miettinen O."/>
            <person name="Riley R."/>
            <person name="Acob R."/>
            <person name="Barry K."/>
            <person name="Cullen D."/>
            <person name="De Vries R."/>
            <person name="Hainaut M."/>
            <person name="Hatakka A."/>
            <person name="Henrissat B."/>
            <person name="Hilden K."/>
            <person name="Kuo R."/>
            <person name="Labutti K."/>
            <person name="Lipzen A."/>
            <person name="Makela M.R."/>
            <person name="Sandor L."/>
            <person name="Spatafora J.W."/>
            <person name="Grigoriev I.V."/>
            <person name="Hibbett D.S."/>
        </authorList>
    </citation>
    <scope>NUCLEOTIDE SEQUENCE [LARGE SCALE GENOMIC DNA]</scope>
    <source>
        <strain evidence="3 4">3A-2</strain>
    </source>
</reference>
<dbReference type="InterPro" id="IPR024652">
    <property type="entry name" value="Trichodiene_synth"/>
</dbReference>
<dbReference type="Pfam" id="PF06330">
    <property type="entry name" value="TRI5"/>
    <property type="match status" value="1"/>
</dbReference>
<evidence type="ECO:0000256" key="2">
    <source>
        <dbReference type="ARBA" id="ARBA00023239"/>
    </source>
</evidence>
<evidence type="ECO:0000313" key="3">
    <source>
        <dbReference type="EMBL" id="OCH83893.1"/>
    </source>
</evidence>
<organism evidence="3 4">
    <name type="scientific">Obba rivulosa</name>
    <dbReference type="NCBI Taxonomy" id="1052685"/>
    <lineage>
        <taxon>Eukaryota</taxon>
        <taxon>Fungi</taxon>
        <taxon>Dikarya</taxon>
        <taxon>Basidiomycota</taxon>
        <taxon>Agaricomycotina</taxon>
        <taxon>Agaricomycetes</taxon>
        <taxon>Polyporales</taxon>
        <taxon>Gelatoporiaceae</taxon>
        <taxon>Obba</taxon>
    </lineage>
</organism>
<evidence type="ECO:0000256" key="1">
    <source>
        <dbReference type="ARBA" id="ARBA00007946"/>
    </source>
</evidence>
<dbReference type="OrthoDB" id="2998174at2759"/>
<name>A0A8E2DIM0_9APHY</name>
<keyword evidence="4" id="KW-1185">Reference proteome</keyword>
<accession>A0A8E2DIM0</accession>